<evidence type="ECO:0000256" key="4">
    <source>
        <dbReference type="ARBA" id="ARBA00022679"/>
    </source>
</evidence>
<gene>
    <name evidence="9" type="ORF">RM544_02080</name>
</gene>
<evidence type="ECO:0000313" key="10">
    <source>
        <dbReference type="Proteomes" id="UP001249020"/>
    </source>
</evidence>
<dbReference type="PANTHER" id="PTHR43586">
    <property type="entry name" value="CYSTEINE DESULFURASE"/>
    <property type="match status" value="1"/>
</dbReference>
<evidence type="ECO:0000256" key="3">
    <source>
        <dbReference type="ARBA" id="ARBA00012239"/>
    </source>
</evidence>
<dbReference type="GO" id="GO:0008483">
    <property type="term" value="F:transaminase activity"/>
    <property type="evidence" value="ECO:0007669"/>
    <property type="project" value="UniProtKB-KW"/>
</dbReference>
<dbReference type="Proteomes" id="UP001249020">
    <property type="component" value="Unassembled WGS sequence"/>
</dbReference>
<dbReference type="PANTHER" id="PTHR43586:SF8">
    <property type="entry name" value="CYSTEINE DESULFURASE 1, CHLOROPLASTIC"/>
    <property type="match status" value="1"/>
</dbReference>
<evidence type="ECO:0000256" key="1">
    <source>
        <dbReference type="ARBA" id="ARBA00001933"/>
    </source>
</evidence>
<sequence>MNFKPQFPFFTARPEQVYLDSAASTQRLGAVLKASESYYVNYNASVHRSAYEIANEATQAYECSRTALQKLINASSPSEIVFTSGATESLNLIAQGLHANMLSGRKILIMTSEHHANILPWQMLARQLGLEIETLPLGSEGQFDKREFQALCSKLTQDVALLAIAHVSNALGNIYPLESILKIARQHNILSVIDGTQALAHVPVDVQKLDCDFYVASAHKMYGPTGIGMLFGKYDNLLALLPSKLGGEMLSDASFDSFECAPPPLKFEAGTPNISGVIGFATAAHFVHQHLAEIQVHENTLKAFLLSSLLDISDIKVWGNHAQPETRDNSIATVSISFHQLNVNDVAQYLFQSNIAVRIGHHCAMPLMKVLGIGGTLRISLGCYTSKEEISFFMKHLQAAISALKQDMSSSVSKDSEIIESREGIDSTSLALPIASKIAASKGWDNQYRQLLLASKKLNTLVVEERTEATLLKGCESDVWVANISGELHGYSESKVIRGILSLLLEKANSLGQEASSFDYFTYLEALHLTQYFSQGRRDGVGHVIERIKRLLKTA</sequence>
<dbReference type="Gene3D" id="3.40.640.10">
    <property type="entry name" value="Type I PLP-dependent aspartate aminotransferase-like (Major domain)"/>
    <property type="match status" value="1"/>
</dbReference>
<evidence type="ECO:0000256" key="6">
    <source>
        <dbReference type="ARBA" id="ARBA00050776"/>
    </source>
</evidence>
<accession>A0AAW8QXS3</accession>
<dbReference type="InterPro" id="IPR015422">
    <property type="entry name" value="PyrdxlP-dep_Trfase_small"/>
</dbReference>
<dbReference type="InterPro" id="IPR003808">
    <property type="entry name" value="Fe-S_metab-assoc_dom"/>
</dbReference>
<dbReference type="Pfam" id="PF00266">
    <property type="entry name" value="Aminotran_5"/>
    <property type="match status" value="1"/>
</dbReference>
<evidence type="ECO:0000256" key="2">
    <source>
        <dbReference type="ARBA" id="ARBA00010447"/>
    </source>
</evidence>
<evidence type="ECO:0000313" key="9">
    <source>
        <dbReference type="EMBL" id="MDT0581314.1"/>
    </source>
</evidence>
<keyword evidence="5" id="KW-0663">Pyridoxal phosphate</keyword>
<dbReference type="AlphaFoldDB" id="A0AAW8QXS3"/>
<dbReference type="InterPro" id="IPR000192">
    <property type="entry name" value="Aminotrans_V_dom"/>
</dbReference>
<dbReference type="InterPro" id="IPR020578">
    <property type="entry name" value="Aminotrans_V_PyrdxlP_BS"/>
</dbReference>
<comment type="similarity">
    <text evidence="2">Belongs to the class-V pyridoxal-phosphate-dependent aminotransferase family. Csd subfamily.</text>
</comment>
<feature type="domain" description="Fe-S metabolism associated" evidence="8">
    <location>
        <begin position="437"/>
        <end position="550"/>
    </location>
</feature>
<comment type="caution">
    <text evidence="9">The sequence shown here is derived from an EMBL/GenBank/DDBJ whole genome shotgun (WGS) entry which is preliminary data.</text>
</comment>
<evidence type="ECO:0000259" key="7">
    <source>
        <dbReference type="Pfam" id="PF00266"/>
    </source>
</evidence>
<evidence type="ECO:0000259" key="8">
    <source>
        <dbReference type="Pfam" id="PF02657"/>
    </source>
</evidence>
<evidence type="ECO:0000256" key="5">
    <source>
        <dbReference type="ARBA" id="ARBA00022898"/>
    </source>
</evidence>
<dbReference type="PROSITE" id="PS00595">
    <property type="entry name" value="AA_TRANSFER_CLASS_5"/>
    <property type="match status" value="1"/>
</dbReference>
<reference evidence="9 10" key="1">
    <citation type="submission" date="2023-09" db="EMBL/GenBank/DDBJ databases">
        <authorList>
            <person name="Rey-Velasco X."/>
        </authorList>
    </citation>
    <scope>NUCLEOTIDE SEQUENCE [LARGE SCALE GENOMIC DNA]</scope>
    <source>
        <strain evidence="9 10">W409</strain>
    </source>
</reference>
<dbReference type="GO" id="GO:0006534">
    <property type="term" value="P:cysteine metabolic process"/>
    <property type="evidence" value="ECO:0007669"/>
    <property type="project" value="InterPro"/>
</dbReference>
<dbReference type="EC" id="2.8.1.7" evidence="3"/>
<keyword evidence="4" id="KW-0808">Transferase</keyword>
<dbReference type="CDD" id="cd06453">
    <property type="entry name" value="SufS_like"/>
    <property type="match status" value="1"/>
</dbReference>
<dbReference type="SUPFAM" id="SSF82649">
    <property type="entry name" value="SufE/NifU"/>
    <property type="match status" value="1"/>
</dbReference>
<dbReference type="EMBL" id="JAVRIE010000001">
    <property type="protein sequence ID" value="MDT0581314.1"/>
    <property type="molecule type" value="Genomic_DNA"/>
</dbReference>
<dbReference type="Gene3D" id="3.90.1010.10">
    <property type="match status" value="1"/>
</dbReference>
<dbReference type="InterPro" id="IPR015424">
    <property type="entry name" value="PyrdxlP-dep_Trfase"/>
</dbReference>
<dbReference type="RefSeq" id="WP_311360122.1">
    <property type="nucleotide sequence ID" value="NZ_JAVRIE010000001.1"/>
</dbReference>
<dbReference type="InterPro" id="IPR015421">
    <property type="entry name" value="PyrdxlP-dep_Trfase_major"/>
</dbReference>
<dbReference type="Pfam" id="PF02657">
    <property type="entry name" value="SufE"/>
    <property type="match status" value="1"/>
</dbReference>
<protein>
    <recommendedName>
        <fullName evidence="3">cysteine desulfurase</fullName>
        <ecNumber evidence="3">2.8.1.7</ecNumber>
    </recommendedName>
</protein>
<proteinExistence type="inferred from homology"/>
<dbReference type="GO" id="GO:0030170">
    <property type="term" value="F:pyridoxal phosphate binding"/>
    <property type="evidence" value="ECO:0007669"/>
    <property type="project" value="InterPro"/>
</dbReference>
<keyword evidence="9" id="KW-0032">Aminotransferase</keyword>
<feature type="domain" description="Aminotransferase class V" evidence="7">
    <location>
        <begin position="17"/>
        <end position="391"/>
    </location>
</feature>
<dbReference type="Gene3D" id="3.90.1150.10">
    <property type="entry name" value="Aspartate Aminotransferase, domain 1"/>
    <property type="match status" value="1"/>
</dbReference>
<dbReference type="GO" id="GO:0031071">
    <property type="term" value="F:cysteine desulfurase activity"/>
    <property type="evidence" value="ECO:0007669"/>
    <property type="project" value="UniProtKB-EC"/>
</dbReference>
<name>A0AAW8QXS3_9ALTE</name>
<dbReference type="InterPro" id="IPR010970">
    <property type="entry name" value="Cys_dSase_SufS"/>
</dbReference>
<comment type="cofactor">
    <cofactor evidence="1">
        <name>pyridoxal 5'-phosphate</name>
        <dbReference type="ChEBI" id="CHEBI:597326"/>
    </cofactor>
</comment>
<dbReference type="SUPFAM" id="SSF53383">
    <property type="entry name" value="PLP-dependent transferases"/>
    <property type="match status" value="1"/>
</dbReference>
<comment type="catalytic activity">
    <reaction evidence="6">
        <text>(sulfur carrier)-H + L-cysteine = (sulfur carrier)-SH + L-alanine</text>
        <dbReference type="Rhea" id="RHEA:43892"/>
        <dbReference type="Rhea" id="RHEA-COMP:14737"/>
        <dbReference type="Rhea" id="RHEA-COMP:14739"/>
        <dbReference type="ChEBI" id="CHEBI:29917"/>
        <dbReference type="ChEBI" id="CHEBI:35235"/>
        <dbReference type="ChEBI" id="CHEBI:57972"/>
        <dbReference type="ChEBI" id="CHEBI:64428"/>
        <dbReference type="EC" id="2.8.1.7"/>
    </reaction>
</comment>
<organism evidence="9 10">
    <name type="scientific">Brumicola blandensis</name>
    <dbReference type="NCBI Taxonomy" id="3075611"/>
    <lineage>
        <taxon>Bacteria</taxon>
        <taxon>Pseudomonadati</taxon>
        <taxon>Pseudomonadota</taxon>
        <taxon>Gammaproteobacteria</taxon>
        <taxon>Alteromonadales</taxon>
        <taxon>Alteromonadaceae</taxon>
        <taxon>Brumicola</taxon>
    </lineage>
</organism>
<keyword evidence="10" id="KW-1185">Reference proteome</keyword>